<dbReference type="SUPFAM" id="SSF57850">
    <property type="entry name" value="RING/U-box"/>
    <property type="match status" value="1"/>
</dbReference>
<feature type="domain" description="U-box" evidence="9">
    <location>
        <begin position="731"/>
        <end position="805"/>
    </location>
</feature>
<name>A0ABD2TGH9_9SOLN</name>
<sequence length="807" mass="92722">MANEMERDNKVYIAINSDIHDGFLTLQWALKRWNSHSITIVILYASNNICKDYVVTPMGKLPRGSVNEEKLKDLEKLEEAKNQKILWRYKVFCGNVKVEAIKIERYDESIQKFMVDLIYGLKINKLVISLTFMKPSSWKSRSAISGSFFVHRQKPEFCELFIICGGKLVFLREGNNEGLIEDDQGIMVAKSRSMRQSFRDLVIKMFPENSSKLLKNQSDLSSSSTSNIVEFDQWEKYKKEIDNYMCQLLSSNFEEIDDFVADEILHKNIITELVMAENMTIQEKKEALRIKFLEIKEAIQLSREEAKSHVEGQAKAQWAITLCTRRAEEIDGCINDELARKPDLKRELDTTKDELSELHTEVEVTKSKLSSILELQHELSIKMQLSSVARSRAEVQLEKVLKQRMDTVKEIEEFRGQRDVLRRRITFCREKDAIGNASMLIEPRLEYKEFSAAEIRTATDGFSNLMRLKSGGDWTDVYKAKLHHTSVAIKLYSSADVDSEDTFLAKVKFLSLMRHPHMLSMIGYCSELRCIVFEYMHNGCLRDILFSGTRGSKRRNYGLNWQARICIVANVCTGLCFLHRAKPRPVAHGNLNPSKILLDRNNMAKIYDVRIPLSCDKSDLRSDIRAYGNLVLQILTGRNWARLVEEAIMMDQSKLIEVLDPMAGEWPLDIALELGRIGIKCLSIHEDKELNMTNLAREMEKVKKLADEIVANGECVVANGRNLDDHEDSTEFPNFFLCPILQEVMKNPHVAADGFSYELEAIEEWLKNGRDTSPMTNLRLKGNLLTPNHSLRALIQDSQKRQSTSTR</sequence>
<evidence type="ECO:0000256" key="1">
    <source>
        <dbReference type="ARBA" id="ARBA00000900"/>
    </source>
</evidence>
<dbReference type="AlphaFoldDB" id="A0ABD2TGH9"/>
<dbReference type="SMART" id="SM00504">
    <property type="entry name" value="Ubox"/>
    <property type="match status" value="1"/>
</dbReference>
<keyword evidence="6" id="KW-0833">Ubl conjugation pathway</keyword>
<dbReference type="Gene3D" id="3.30.200.20">
    <property type="entry name" value="Phosphorylase Kinase, domain 1"/>
    <property type="match status" value="1"/>
</dbReference>
<dbReference type="InterPro" id="IPR020635">
    <property type="entry name" value="Tyr_kinase_cat_dom"/>
</dbReference>
<comment type="catalytic activity">
    <reaction evidence="1">
        <text>S-ubiquitinyl-[E2 ubiquitin-conjugating enzyme]-L-cysteine + [acceptor protein]-L-lysine = [E2 ubiquitin-conjugating enzyme]-L-cysteine + N(6)-ubiquitinyl-[acceptor protein]-L-lysine.</text>
        <dbReference type="EC" id="2.3.2.27"/>
    </reaction>
</comment>
<evidence type="ECO:0000259" key="8">
    <source>
        <dbReference type="PROSITE" id="PS50011"/>
    </source>
</evidence>
<dbReference type="InterPro" id="IPR000719">
    <property type="entry name" value="Prot_kinase_dom"/>
</dbReference>
<evidence type="ECO:0000256" key="2">
    <source>
        <dbReference type="ARBA" id="ARBA00003861"/>
    </source>
</evidence>
<feature type="coiled-coil region" evidence="7">
    <location>
        <begin position="685"/>
        <end position="712"/>
    </location>
</feature>
<dbReference type="SMART" id="SM00219">
    <property type="entry name" value="TyrKc"/>
    <property type="match status" value="1"/>
</dbReference>
<keyword evidence="11" id="KW-1185">Reference proteome</keyword>
<accession>A0ABD2TGH9</accession>
<dbReference type="PROSITE" id="PS50011">
    <property type="entry name" value="PROTEIN_KINASE_DOM"/>
    <property type="match status" value="1"/>
</dbReference>
<keyword evidence="7" id="KW-0175">Coiled coil</keyword>
<reference evidence="10 11" key="1">
    <citation type="submission" date="2024-05" db="EMBL/GenBank/DDBJ databases">
        <title>De novo assembly of an allotetraploid wild potato.</title>
        <authorList>
            <person name="Hosaka A.J."/>
        </authorList>
    </citation>
    <scope>NUCLEOTIDE SEQUENCE [LARGE SCALE GENOMIC DNA]</scope>
    <source>
        <tissue evidence="10">Young leaves</tissue>
    </source>
</reference>
<evidence type="ECO:0000259" key="9">
    <source>
        <dbReference type="PROSITE" id="PS51698"/>
    </source>
</evidence>
<evidence type="ECO:0000313" key="11">
    <source>
        <dbReference type="Proteomes" id="UP001627284"/>
    </source>
</evidence>
<dbReference type="InterPro" id="IPR011009">
    <property type="entry name" value="Kinase-like_dom_sf"/>
</dbReference>
<dbReference type="InterPro" id="IPR003613">
    <property type="entry name" value="Ubox_domain"/>
</dbReference>
<dbReference type="PROSITE" id="PS51698">
    <property type="entry name" value="U_BOX"/>
    <property type="match status" value="1"/>
</dbReference>
<dbReference type="PANTHER" id="PTHR45647">
    <property type="entry name" value="OS02G0152300 PROTEIN"/>
    <property type="match status" value="1"/>
</dbReference>
<dbReference type="Gene3D" id="1.10.510.10">
    <property type="entry name" value="Transferase(Phosphotransferase) domain 1"/>
    <property type="match status" value="1"/>
</dbReference>
<evidence type="ECO:0000256" key="4">
    <source>
        <dbReference type="ARBA" id="ARBA00012483"/>
    </source>
</evidence>
<comment type="function">
    <text evidence="2">Functions as an E3 ubiquitin ligase.</text>
</comment>
<evidence type="ECO:0000256" key="5">
    <source>
        <dbReference type="ARBA" id="ARBA00022679"/>
    </source>
</evidence>
<dbReference type="Proteomes" id="UP001627284">
    <property type="component" value="Unassembled WGS sequence"/>
</dbReference>
<proteinExistence type="predicted"/>
<dbReference type="InterPro" id="IPR013083">
    <property type="entry name" value="Znf_RING/FYVE/PHD"/>
</dbReference>
<comment type="pathway">
    <text evidence="3">Protein modification; protein ubiquitination.</text>
</comment>
<evidence type="ECO:0000256" key="3">
    <source>
        <dbReference type="ARBA" id="ARBA00004906"/>
    </source>
</evidence>
<dbReference type="SUPFAM" id="SSF56112">
    <property type="entry name" value="Protein kinase-like (PK-like)"/>
    <property type="match status" value="1"/>
</dbReference>
<dbReference type="PANTHER" id="PTHR45647:SF56">
    <property type="entry name" value="U-BOX DOMAIN-CONTAINING PROTEIN 50-RELATED"/>
    <property type="match status" value="1"/>
</dbReference>
<protein>
    <recommendedName>
        <fullName evidence="4">RING-type E3 ubiquitin transferase</fullName>
        <ecNumber evidence="4">2.3.2.27</ecNumber>
    </recommendedName>
</protein>
<evidence type="ECO:0000313" key="10">
    <source>
        <dbReference type="EMBL" id="KAL3355311.1"/>
    </source>
</evidence>
<dbReference type="InterPro" id="IPR051348">
    <property type="entry name" value="U-box_ubiquitin_ligases"/>
</dbReference>
<dbReference type="Pfam" id="PF07714">
    <property type="entry name" value="PK_Tyr_Ser-Thr"/>
    <property type="match status" value="1"/>
</dbReference>
<dbReference type="GO" id="GO:0061630">
    <property type="term" value="F:ubiquitin protein ligase activity"/>
    <property type="evidence" value="ECO:0007669"/>
    <property type="project" value="UniProtKB-EC"/>
</dbReference>
<dbReference type="CDD" id="cd16655">
    <property type="entry name" value="RING-Ubox_WDSUB1-like"/>
    <property type="match status" value="1"/>
</dbReference>
<dbReference type="InterPro" id="IPR001245">
    <property type="entry name" value="Ser-Thr/Tyr_kinase_cat_dom"/>
</dbReference>
<dbReference type="Gene3D" id="3.30.40.10">
    <property type="entry name" value="Zinc/RING finger domain, C3HC4 (zinc finger)"/>
    <property type="match status" value="1"/>
</dbReference>
<dbReference type="Pfam" id="PF04564">
    <property type="entry name" value="U-box"/>
    <property type="match status" value="1"/>
</dbReference>
<evidence type="ECO:0000256" key="7">
    <source>
        <dbReference type="SAM" id="Coils"/>
    </source>
</evidence>
<feature type="domain" description="Protein kinase" evidence="8">
    <location>
        <begin position="463"/>
        <end position="702"/>
    </location>
</feature>
<dbReference type="EC" id="2.3.2.27" evidence="4"/>
<keyword evidence="5" id="KW-0808">Transferase</keyword>
<comment type="caution">
    <text evidence="10">The sequence shown here is derived from an EMBL/GenBank/DDBJ whole genome shotgun (WGS) entry which is preliminary data.</text>
</comment>
<feature type="coiled-coil region" evidence="7">
    <location>
        <begin position="334"/>
        <end position="368"/>
    </location>
</feature>
<gene>
    <name evidence="10" type="ORF">AABB24_019404</name>
</gene>
<organism evidence="10 11">
    <name type="scientific">Solanum stoloniferum</name>
    <dbReference type="NCBI Taxonomy" id="62892"/>
    <lineage>
        <taxon>Eukaryota</taxon>
        <taxon>Viridiplantae</taxon>
        <taxon>Streptophyta</taxon>
        <taxon>Embryophyta</taxon>
        <taxon>Tracheophyta</taxon>
        <taxon>Spermatophyta</taxon>
        <taxon>Magnoliopsida</taxon>
        <taxon>eudicotyledons</taxon>
        <taxon>Gunneridae</taxon>
        <taxon>Pentapetalae</taxon>
        <taxon>asterids</taxon>
        <taxon>lamiids</taxon>
        <taxon>Solanales</taxon>
        <taxon>Solanaceae</taxon>
        <taxon>Solanoideae</taxon>
        <taxon>Solaneae</taxon>
        <taxon>Solanum</taxon>
    </lineage>
</organism>
<evidence type="ECO:0000256" key="6">
    <source>
        <dbReference type="ARBA" id="ARBA00022786"/>
    </source>
</evidence>
<dbReference type="EMBL" id="JBJKTR010000011">
    <property type="protein sequence ID" value="KAL3355311.1"/>
    <property type="molecule type" value="Genomic_DNA"/>
</dbReference>